<accession>A0A140HES0</accession>
<feature type="non-terminal residue" evidence="1">
    <location>
        <position position="1"/>
    </location>
</feature>
<reference evidence="1" key="1">
    <citation type="journal article" date="2016" name="Evol. Bioinform. Online">
        <title>Twenty-five new viruses associated with the Drosophilidae (Diptera).</title>
        <authorList>
            <person name="Webster C.L."/>
            <person name="Longdon B."/>
            <person name="Lewis S.H."/>
            <person name="Obbard D.J."/>
        </authorList>
    </citation>
    <scope>NUCLEOTIDE SEQUENCE</scope>
    <source>
        <strain evidence="1">Sdef_PoolSeq5</strain>
    </source>
</reference>
<feature type="non-terminal residue" evidence="1">
    <location>
        <position position="454"/>
    </location>
</feature>
<dbReference type="EMBL" id="KU754532">
    <property type="protein sequence ID" value="AMO03247.1"/>
    <property type="molecule type" value="Genomic_RNA"/>
</dbReference>
<organism evidence="1">
    <name type="scientific">Soudat virus</name>
    <dbReference type="NCBI Taxonomy" id="1807814"/>
    <lineage>
        <taxon>Viruses</taxon>
        <taxon>Riboviria</taxon>
        <taxon>Orthornavirae</taxon>
        <taxon>Duplornaviricota</taxon>
        <taxon>Resentoviricetes</taxon>
        <taxon>Reovirales</taxon>
    </lineage>
</organism>
<name>A0A140HES0_9REOV</name>
<proteinExistence type="predicted"/>
<sequence>KERSERNLEDMLCVDYMKYESLYKSFGCYAKENYGTDYVQKLSKRRGGRKHYLPLPMNVAHSVFQSLDKMADKPNGTLLRPKEIAQLINRMTSVVMYNKKLQSFVEKLDEEDKLLLNKSAKDGIQSEAELLDMVNIAKEVKKLYGDANYSIPFIAIDHDAFRLVTPSYVTQLITHGMPVINISLTNKFIIDYQNPWFVSIFKNWIIPLSDGTVNQTVTTSEKGNYLLANINNIPDKILKDKYAMNFKGMELLSMRNCSLQIRTKRGMEYMNLRMKSEVVKLLIDEREKTEKKELREYANNEIGPNVSLVYEEIFKSGIPALGPNNLIGLYDRIVKVINIPIAPIILEAYVFIKKIFDRIKNPEYKSVNIIIIANKASGKSKLTNALSELLSKRVGEKVDVISSDAFGIWRSKINNDEVPQPVSLQEAIDYGKEDKNTSFYYLAMKKLLDDNNIR</sequence>
<dbReference type="Gene3D" id="3.40.50.300">
    <property type="entry name" value="P-loop containing nucleotide triphosphate hydrolases"/>
    <property type="match status" value="1"/>
</dbReference>
<dbReference type="InterPro" id="IPR027417">
    <property type="entry name" value="P-loop_NTPase"/>
</dbReference>
<evidence type="ECO:0000313" key="1">
    <source>
        <dbReference type="EMBL" id="AMO03247.1"/>
    </source>
</evidence>
<protein>
    <submittedName>
        <fullName evidence="1">Uncharacterized protein</fullName>
    </submittedName>
</protein>